<organism evidence="2 3">
    <name type="scientific">Microbotryum intermedium</name>
    <dbReference type="NCBI Taxonomy" id="269621"/>
    <lineage>
        <taxon>Eukaryota</taxon>
        <taxon>Fungi</taxon>
        <taxon>Dikarya</taxon>
        <taxon>Basidiomycota</taxon>
        <taxon>Pucciniomycotina</taxon>
        <taxon>Microbotryomycetes</taxon>
        <taxon>Microbotryales</taxon>
        <taxon>Microbotryaceae</taxon>
        <taxon>Microbotryum</taxon>
    </lineage>
</organism>
<gene>
    <name evidence="2" type="ORF">BQ2448_3796</name>
</gene>
<reference evidence="3" key="1">
    <citation type="submission" date="2016-09" db="EMBL/GenBank/DDBJ databases">
        <authorList>
            <person name="Jeantristanb JTB J.-T."/>
            <person name="Ricardo R."/>
        </authorList>
    </citation>
    <scope>NUCLEOTIDE SEQUENCE [LARGE SCALE GENOMIC DNA]</scope>
</reference>
<dbReference type="EMBL" id="FMSP01000006">
    <property type="protein sequence ID" value="SCV71034.1"/>
    <property type="molecule type" value="Genomic_DNA"/>
</dbReference>
<sequence length="162" mass="17859">MAHTSGYKNSPCTAFHKHPHTECPNQVEEIIKFGCDTCKDSLDHCKAPAAQPVSPSMTQPTPTEPETDDTHGQGAAVLVNPPAAKPAEGLPLVKHLTKAKCRPKPMTKPAKPCPCHRKKGAKHAVIIPECAETIKFIKNHHHHHQYGRKYRHHRPKPCNGTC</sequence>
<name>A0A238FGM0_9BASI</name>
<evidence type="ECO:0000313" key="2">
    <source>
        <dbReference type="EMBL" id="SCV71034.1"/>
    </source>
</evidence>
<accession>A0A238FGM0</accession>
<feature type="region of interest" description="Disordered" evidence="1">
    <location>
        <begin position="49"/>
        <end position="76"/>
    </location>
</feature>
<protein>
    <submittedName>
        <fullName evidence="2">BQ2448_3796 protein</fullName>
    </submittedName>
</protein>
<evidence type="ECO:0000313" key="3">
    <source>
        <dbReference type="Proteomes" id="UP000198372"/>
    </source>
</evidence>
<dbReference type="Proteomes" id="UP000198372">
    <property type="component" value="Unassembled WGS sequence"/>
</dbReference>
<keyword evidence="3" id="KW-1185">Reference proteome</keyword>
<evidence type="ECO:0000256" key="1">
    <source>
        <dbReference type="SAM" id="MobiDB-lite"/>
    </source>
</evidence>
<proteinExistence type="predicted"/>
<dbReference type="OrthoDB" id="10642105at2759"/>
<dbReference type="AlphaFoldDB" id="A0A238FGM0"/>